<dbReference type="InterPro" id="IPR017972">
    <property type="entry name" value="Cyt_P450_CS"/>
</dbReference>
<comment type="cofactor">
    <cofactor evidence="1 8">
        <name>heme</name>
        <dbReference type="ChEBI" id="CHEBI:30413"/>
    </cofactor>
</comment>
<keyword evidence="10" id="KW-1133">Transmembrane helix</keyword>
<dbReference type="InterPro" id="IPR002403">
    <property type="entry name" value="Cyt_P450_E_grp-IV"/>
</dbReference>
<dbReference type="PRINTS" id="PR00465">
    <property type="entry name" value="EP450IV"/>
</dbReference>
<evidence type="ECO:0000313" key="11">
    <source>
        <dbReference type="EMBL" id="WPG98780.1"/>
    </source>
</evidence>
<organism evidence="11 12">
    <name type="scientific">Acrodontium crateriforme</name>
    <dbReference type="NCBI Taxonomy" id="150365"/>
    <lineage>
        <taxon>Eukaryota</taxon>
        <taxon>Fungi</taxon>
        <taxon>Dikarya</taxon>
        <taxon>Ascomycota</taxon>
        <taxon>Pezizomycotina</taxon>
        <taxon>Dothideomycetes</taxon>
        <taxon>Dothideomycetidae</taxon>
        <taxon>Mycosphaerellales</taxon>
        <taxon>Teratosphaeriaceae</taxon>
        <taxon>Acrodontium</taxon>
    </lineage>
</organism>
<keyword evidence="4 8" id="KW-0479">Metal-binding</keyword>
<evidence type="ECO:0000256" key="1">
    <source>
        <dbReference type="ARBA" id="ARBA00001971"/>
    </source>
</evidence>
<dbReference type="InterPro" id="IPR036396">
    <property type="entry name" value="Cyt_P450_sf"/>
</dbReference>
<dbReference type="CDD" id="cd11041">
    <property type="entry name" value="CYP503A1-like"/>
    <property type="match status" value="1"/>
</dbReference>
<sequence>MASVLTRKALDFGQSHSLETIVLVLVAFALFIFIASETRVSHAELQVLNSKKLFEFTRSRAKKEFAFGARDMLRRWFETNPSTACYVNSDVGPVVVLPPHMANEIRNEPGLSFAKFVGKSFHSHLPGFEGFREGSSQSGSSLIQMVLTRDLTKQLAKVTEDIADETELSIQDLFTESKEWHDIPLQQTILRLVARISSRVFLGEELCRNEDWLRVTTEYTIVAFRAAENLRFWPSLARPIVHWFLLGCRQSRELVKEARRIIQPILEKRRELKSEARVAGQRPPEFNDAIEWFETTSNGRAYDPALVQLFMSVAAIHTTTDLICQTLIDLAQHPDIVEHLRREISTALEEEGWRKTSLYKMKLLDSVIKESQRLKPNAMASMRRIASNRITLSNGTIIEKGDTIAVSSHTMWDATLYPNPTEWDGYRFYKMRNTPGKQSLAQLVTTSPEHFGFGHGLHACPGRFFAANEVKIALVHVLMKYDLQLGGGVKPKVREFGFTLGVDPHLEMRIRRNGKELDVAMD</sequence>
<dbReference type="PANTHER" id="PTHR46206">
    <property type="entry name" value="CYTOCHROME P450"/>
    <property type="match status" value="1"/>
</dbReference>
<keyword evidence="12" id="KW-1185">Reference proteome</keyword>
<evidence type="ECO:0000256" key="8">
    <source>
        <dbReference type="PIRSR" id="PIRSR602403-1"/>
    </source>
</evidence>
<name>A0AAQ3M2P6_9PEZI</name>
<dbReference type="Gene3D" id="1.10.630.10">
    <property type="entry name" value="Cytochrome P450"/>
    <property type="match status" value="1"/>
</dbReference>
<dbReference type="PROSITE" id="PS00086">
    <property type="entry name" value="CYTOCHROME_P450"/>
    <property type="match status" value="1"/>
</dbReference>
<accession>A0AAQ3M2P6</accession>
<evidence type="ECO:0000256" key="2">
    <source>
        <dbReference type="ARBA" id="ARBA00010617"/>
    </source>
</evidence>
<evidence type="ECO:0000256" key="6">
    <source>
        <dbReference type="ARBA" id="ARBA00023004"/>
    </source>
</evidence>
<dbReference type="GO" id="GO:0020037">
    <property type="term" value="F:heme binding"/>
    <property type="evidence" value="ECO:0007669"/>
    <property type="project" value="InterPro"/>
</dbReference>
<dbReference type="Pfam" id="PF00067">
    <property type="entry name" value="p450"/>
    <property type="match status" value="1"/>
</dbReference>
<reference evidence="11 12" key="1">
    <citation type="submission" date="2023-11" db="EMBL/GenBank/DDBJ databases">
        <title>An acidophilic fungus is an integral part of prey digestion in a carnivorous sundew plant.</title>
        <authorList>
            <person name="Tsai I.J."/>
        </authorList>
    </citation>
    <scope>NUCLEOTIDE SEQUENCE [LARGE SCALE GENOMIC DNA]</scope>
    <source>
        <strain evidence="11">169a</strain>
    </source>
</reference>
<dbReference type="AlphaFoldDB" id="A0AAQ3M2P6"/>
<dbReference type="GO" id="GO:0004497">
    <property type="term" value="F:monooxygenase activity"/>
    <property type="evidence" value="ECO:0007669"/>
    <property type="project" value="UniProtKB-KW"/>
</dbReference>
<dbReference type="SUPFAM" id="SSF48264">
    <property type="entry name" value="Cytochrome P450"/>
    <property type="match status" value="1"/>
</dbReference>
<dbReference type="GO" id="GO:0016705">
    <property type="term" value="F:oxidoreductase activity, acting on paired donors, with incorporation or reduction of molecular oxygen"/>
    <property type="evidence" value="ECO:0007669"/>
    <property type="project" value="InterPro"/>
</dbReference>
<comment type="similarity">
    <text evidence="2 9">Belongs to the cytochrome P450 family.</text>
</comment>
<dbReference type="Proteomes" id="UP001303373">
    <property type="component" value="Chromosome 2"/>
</dbReference>
<keyword evidence="6 8" id="KW-0408">Iron</keyword>
<evidence type="ECO:0000313" key="12">
    <source>
        <dbReference type="Proteomes" id="UP001303373"/>
    </source>
</evidence>
<keyword evidence="5 9" id="KW-0560">Oxidoreductase</keyword>
<dbReference type="GO" id="GO:0005506">
    <property type="term" value="F:iron ion binding"/>
    <property type="evidence" value="ECO:0007669"/>
    <property type="project" value="InterPro"/>
</dbReference>
<proteinExistence type="inferred from homology"/>
<evidence type="ECO:0000256" key="9">
    <source>
        <dbReference type="RuleBase" id="RU000461"/>
    </source>
</evidence>
<evidence type="ECO:0000256" key="5">
    <source>
        <dbReference type="ARBA" id="ARBA00023002"/>
    </source>
</evidence>
<keyword evidence="10" id="KW-0472">Membrane</keyword>
<keyword evidence="3 8" id="KW-0349">Heme</keyword>
<protein>
    <submittedName>
        <fullName evidence="11">Dihydromonacolin L monooxygenase LovA</fullName>
    </submittedName>
</protein>
<evidence type="ECO:0000256" key="10">
    <source>
        <dbReference type="SAM" id="Phobius"/>
    </source>
</evidence>
<evidence type="ECO:0000256" key="4">
    <source>
        <dbReference type="ARBA" id="ARBA00022723"/>
    </source>
</evidence>
<gene>
    <name evidence="11" type="ORF">R9X50_00157600</name>
</gene>
<keyword evidence="10" id="KW-0812">Transmembrane</keyword>
<evidence type="ECO:0000256" key="3">
    <source>
        <dbReference type="ARBA" id="ARBA00022617"/>
    </source>
</evidence>
<dbReference type="InterPro" id="IPR001128">
    <property type="entry name" value="Cyt_P450"/>
</dbReference>
<evidence type="ECO:0000256" key="7">
    <source>
        <dbReference type="ARBA" id="ARBA00023033"/>
    </source>
</evidence>
<dbReference type="EMBL" id="CP138581">
    <property type="protein sequence ID" value="WPG98780.1"/>
    <property type="molecule type" value="Genomic_DNA"/>
</dbReference>
<keyword evidence="7 9" id="KW-0503">Monooxygenase</keyword>
<dbReference type="PANTHER" id="PTHR46206:SF2">
    <property type="entry name" value="CYTOCHROME P450 MONOOXYGENASE AUSG-RELATED"/>
    <property type="match status" value="1"/>
</dbReference>
<feature type="transmembrane region" description="Helical" evidence="10">
    <location>
        <begin position="20"/>
        <end position="36"/>
    </location>
</feature>
<feature type="binding site" description="axial binding residue" evidence="8">
    <location>
        <position position="460"/>
    </location>
    <ligand>
        <name>heme</name>
        <dbReference type="ChEBI" id="CHEBI:30413"/>
    </ligand>
    <ligandPart>
        <name>Fe</name>
        <dbReference type="ChEBI" id="CHEBI:18248"/>
    </ligandPart>
</feature>